<feature type="domain" description="Insertion element IS402-like" evidence="1">
    <location>
        <begin position="22"/>
        <end position="95"/>
    </location>
</feature>
<gene>
    <name evidence="2" type="ORF">BMW22_38715</name>
</gene>
<evidence type="ECO:0000259" key="1">
    <source>
        <dbReference type="Pfam" id="PF13340"/>
    </source>
</evidence>
<dbReference type="PANTHER" id="PTHR30007:SF0">
    <property type="entry name" value="TRANSPOSASE"/>
    <property type="match status" value="1"/>
</dbReference>
<proteinExistence type="predicted"/>
<evidence type="ECO:0000313" key="3">
    <source>
        <dbReference type="Proteomes" id="UP000183050"/>
    </source>
</evidence>
<protein>
    <recommendedName>
        <fullName evidence="1">Insertion element IS402-like domain-containing protein</fullName>
    </recommendedName>
</protein>
<dbReference type="Pfam" id="PF13340">
    <property type="entry name" value="DUF4096"/>
    <property type="match status" value="1"/>
</dbReference>
<accession>A0A1L3ZNX7</accession>
<sequence>MAWTPFTRRHHDRSRMRYASDLTDREWSLIDPFMPRQPRLGRRRKTSLRAVMDAIFYLLQSGCQWALLPHDFPPKSTVYHYFKRFCRDGTWRRIHDALYCRTRQLEGREEQPSFAIIDSQSVKTGPDGACRKFFRLTLC</sequence>
<dbReference type="Proteomes" id="UP000183050">
    <property type="component" value="Plasmid unnamed6"/>
</dbReference>
<dbReference type="PANTHER" id="PTHR30007">
    <property type="entry name" value="PHP DOMAIN PROTEIN"/>
    <property type="match status" value="1"/>
</dbReference>
<geneLocation type="plasmid" evidence="2 3">
    <name>unnamed6</name>
</geneLocation>
<dbReference type="InterPro" id="IPR025161">
    <property type="entry name" value="IS402-like_dom"/>
</dbReference>
<dbReference type="AlphaFoldDB" id="A0A1L3ZNX7"/>
<reference evidence="2 3" key="1">
    <citation type="submission" date="2016-11" db="EMBL/GenBank/DDBJ databases">
        <title>Rhizobium leguminosarum bv. viciae strain Vaf12 isolated from Vavilovia formosa root nodules from Russia, Dagestan.</title>
        <authorList>
            <person name="Kimeklis A."/>
        </authorList>
    </citation>
    <scope>NUCLEOTIDE SEQUENCE [LARGE SCALE GENOMIC DNA]</scope>
    <source>
        <strain evidence="2 3">Vaf-108</strain>
        <plasmid evidence="3">Plasmid unnamed6</plasmid>
    </source>
</reference>
<name>A0A1L3ZNX7_RHILE</name>
<organism evidence="2 3">
    <name type="scientific">Rhizobium leguminosarum</name>
    <dbReference type="NCBI Taxonomy" id="384"/>
    <lineage>
        <taxon>Bacteria</taxon>
        <taxon>Pseudomonadati</taxon>
        <taxon>Pseudomonadota</taxon>
        <taxon>Alphaproteobacteria</taxon>
        <taxon>Hyphomicrobiales</taxon>
        <taxon>Rhizobiaceae</taxon>
        <taxon>Rhizobium/Agrobacterium group</taxon>
        <taxon>Rhizobium</taxon>
    </lineage>
</organism>
<dbReference type="EMBL" id="CP018234">
    <property type="protein sequence ID" value="API57344.1"/>
    <property type="molecule type" value="Genomic_DNA"/>
</dbReference>
<evidence type="ECO:0000313" key="2">
    <source>
        <dbReference type="EMBL" id="API57344.1"/>
    </source>
</evidence>
<keyword evidence="2" id="KW-0614">Plasmid</keyword>
<dbReference type="RefSeq" id="WP_072642521.1">
    <property type="nucleotide sequence ID" value="NZ_CP018234.1"/>
</dbReference>